<dbReference type="InterPro" id="IPR052533">
    <property type="entry name" value="WalJ/YycJ-like"/>
</dbReference>
<accession>A0A1I0BN94</accession>
<dbReference type="STRING" id="460384.SAMN05216313_10235"/>
<organism evidence="2 3">
    <name type="scientific">Enterocloster lavalensis</name>
    <dbReference type="NCBI Taxonomy" id="460384"/>
    <lineage>
        <taxon>Bacteria</taxon>
        <taxon>Bacillati</taxon>
        <taxon>Bacillota</taxon>
        <taxon>Clostridia</taxon>
        <taxon>Lachnospirales</taxon>
        <taxon>Lachnospiraceae</taxon>
        <taxon>Enterocloster</taxon>
    </lineage>
</organism>
<dbReference type="RefSeq" id="WP_024734653.1">
    <property type="nucleotide sequence ID" value="NZ_CABJCG010000001.1"/>
</dbReference>
<dbReference type="AlphaFoldDB" id="A0A1I0BN94"/>
<gene>
    <name evidence="2" type="ORF">SAMN05216313_10235</name>
</gene>
<dbReference type="Pfam" id="PF12706">
    <property type="entry name" value="Lactamase_B_2"/>
    <property type="match status" value="1"/>
</dbReference>
<dbReference type="SUPFAM" id="SSF56281">
    <property type="entry name" value="Metallo-hydrolase/oxidoreductase"/>
    <property type="match status" value="1"/>
</dbReference>
<dbReference type="PANTHER" id="PTHR47619">
    <property type="entry name" value="METALLO-HYDROLASE YYCJ-RELATED"/>
    <property type="match status" value="1"/>
</dbReference>
<sequence length="265" mass="29444">MRMVSIASGSSGNCIYIGSDKTHILVDAGISNKRIQQGLNDIGLKGGDVDGILITHEHSDHIKGLGVLARKYQVPIYATRETLDEIRSKSSLGDYDRELLHPVCPDVDFVVGDLTVKPFSIDHDAANPVAYRVQCGERSVAVATDMGHYDQYIIDHLRDLDALLLESNHDVRMLESGPYPYYLKRRILGDHGHLSNENAGRLLNCILHDRMKKILLGHLSKENNYAELAYETVRLEIDEGDCPYGAADFSITVAGRDQMSEIVNL</sequence>
<dbReference type="Gene3D" id="3.60.15.10">
    <property type="entry name" value="Ribonuclease Z/Hydroxyacylglutathione hydrolase-like"/>
    <property type="match status" value="1"/>
</dbReference>
<protein>
    <submittedName>
        <fullName evidence="2">Phosphoribosyl 1,2-cyclic phosphodiesterase</fullName>
    </submittedName>
</protein>
<reference evidence="3" key="1">
    <citation type="submission" date="2016-10" db="EMBL/GenBank/DDBJ databases">
        <authorList>
            <person name="Varghese N."/>
            <person name="Submissions S."/>
        </authorList>
    </citation>
    <scope>NUCLEOTIDE SEQUENCE [LARGE SCALE GENOMIC DNA]</scope>
    <source>
        <strain evidence="3">NLAE-zl-G277</strain>
    </source>
</reference>
<evidence type="ECO:0000259" key="1">
    <source>
        <dbReference type="SMART" id="SM00849"/>
    </source>
</evidence>
<evidence type="ECO:0000313" key="3">
    <source>
        <dbReference type="Proteomes" id="UP000198508"/>
    </source>
</evidence>
<dbReference type="EMBL" id="FOIM01000002">
    <property type="protein sequence ID" value="SET08094.1"/>
    <property type="molecule type" value="Genomic_DNA"/>
</dbReference>
<dbReference type="InterPro" id="IPR036866">
    <property type="entry name" value="RibonucZ/Hydroxyglut_hydro"/>
</dbReference>
<keyword evidence="3" id="KW-1185">Reference proteome</keyword>
<name>A0A1I0BN94_9FIRM</name>
<dbReference type="Proteomes" id="UP000198508">
    <property type="component" value="Unassembled WGS sequence"/>
</dbReference>
<dbReference type="GeneID" id="93278946"/>
<proteinExistence type="predicted"/>
<dbReference type="SMART" id="SM00849">
    <property type="entry name" value="Lactamase_B"/>
    <property type="match status" value="1"/>
</dbReference>
<feature type="domain" description="Metallo-beta-lactamase" evidence="1">
    <location>
        <begin position="11"/>
        <end position="191"/>
    </location>
</feature>
<dbReference type="InterPro" id="IPR001279">
    <property type="entry name" value="Metallo-B-lactamas"/>
</dbReference>
<evidence type="ECO:0000313" key="2">
    <source>
        <dbReference type="EMBL" id="SET08094.1"/>
    </source>
</evidence>
<dbReference type="PANTHER" id="PTHR47619:SF1">
    <property type="entry name" value="EXODEOXYRIBONUCLEASE WALJ"/>
    <property type="match status" value="1"/>
</dbReference>